<feature type="transmembrane region" description="Helical" evidence="1">
    <location>
        <begin position="131"/>
        <end position="154"/>
    </location>
</feature>
<keyword evidence="1" id="KW-1133">Transmembrane helix</keyword>
<name>A0A2I6SWD9_PARSO</name>
<evidence type="ECO:0000313" key="2">
    <source>
        <dbReference type="EMBL" id="AUO31840.1"/>
    </source>
</evidence>
<feature type="transmembrane region" description="Helical" evidence="1">
    <location>
        <begin position="68"/>
        <end position="88"/>
    </location>
</feature>
<protein>
    <submittedName>
        <fullName evidence="2">Uncharacterized protein</fullName>
    </submittedName>
</protein>
<geneLocation type="plasmid" evidence="2">
    <name>pCS1-5</name>
</geneLocation>
<keyword evidence="1" id="KW-0472">Membrane</keyword>
<sequence length="155" mass="17920">MPTIKEIKVLKRLRKCIDIIDKVSVKLEWLLSNILCIFIAMNFSTETFNISKATIHISKTIEINVNTLLYVFFNLTLVYISSILYKWISKLVEEYSPKTPSEIISSILITLVTIDTQPINQDDLNFMIQTIVHRIFLMIITSIVILIMLVNVTIK</sequence>
<feature type="transmembrane region" description="Helical" evidence="1">
    <location>
        <begin position="29"/>
        <end position="48"/>
    </location>
</feature>
<dbReference type="AlphaFoldDB" id="A0A2I6SWD9"/>
<proteinExistence type="predicted"/>
<accession>A0A2I6SWD9</accession>
<organism evidence="2">
    <name type="scientific">Paraclostridium sordellii</name>
    <name type="common">Clostridium sordellii</name>
    <dbReference type="NCBI Taxonomy" id="1505"/>
    <lineage>
        <taxon>Bacteria</taxon>
        <taxon>Bacillati</taxon>
        <taxon>Bacillota</taxon>
        <taxon>Clostridia</taxon>
        <taxon>Peptostreptococcales</taxon>
        <taxon>Peptostreptococcaceae</taxon>
        <taxon>Paraclostridium</taxon>
    </lineage>
</organism>
<keyword evidence="2" id="KW-0614">Plasmid</keyword>
<reference evidence="2" key="1">
    <citation type="submission" date="2017-10" db="EMBL/GenBank/DDBJ databases">
        <title>Conjugative transfer of the toxin plasmid of Clostridium sordellii.</title>
        <authorList>
            <person name="Vidor C.J."/>
            <person name="Awad M."/>
            <person name="Lyras D."/>
        </authorList>
    </citation>
    <scope>NUCLEOTIDE SEQUENCE</scope>
    <source>
        <strain evidence="2">S0804018</strain>
        <plasmid evidence="2">pCS1-5</plasmid>
    </source>
</reference>
<keyword evidence="1" id="KW-0812">Transmembrane</keyword>
<dbReference type="EMBL" id="MG205643">
    <property type="protein sequence ID" value="AUO31840.1"/>
    <property type="molecule type" value="Genomic_DNA"/>
</dbReference>
<dbReference type="RefSeq" id="WP_172692218.1">
    <property type="nucleotide sequence ID" value="NZ_MG205643.1"/>
</dbReference>
<evidence type="ECO:0000256" key="1">
    <source>
        <dbReference type="SAM" id="Phobius"/>
    </source>
</evidence>